<protein>
    <submittedName>
        <fullName evidence="1">Uncharacterized protein</fullName>
    </submittedName>
</protein>
<dbReference type="EMBL" id="JABBWK010000008">
    <property type="protein sequence ID" value="KAG1904935.1"/>
    <property type="molecule type" value="Genomic_DNA"/>
</dbReference>
<dbReference type="GeneID" id="64668840"/>
<feature type="non-terminal residue" evidence="1">
    <location>
        <position position="1"/>
    </location>
</feature>
<evidence type="ECO:0000313" key="2">
    <source>
        <dbReference type="Proteomes" id="UP001195769"/>
    </source>
</evidence>
<dbReference type="Proteomes" id="UP001195769">
    <property type="component" value="Unassembled WGS sequence"/>
</dbReference>
<dbReference type="RefSeq" id="XP_041230510.1">
    <property type="nucleotide sequence ID" value="XM_041374542.1"/>
</dbReference>
<comment type="caution">
    <text evidence="1">The sequence shown here is derived from an EMBL/GenBank/DDBJ whole genome shotgun (WGS) entry which is preliminary data.</text>
</comment>
<dbReference type="AlphaFoldDB" id="A0AAD4HP55"/>
<sequence length="87" mass="9568">LAHHGYILENYPEDILMPGERRPTTARSKGINDLTTLERFKLADALKNNVLTIKSIATDAHKSLAKSRVPVIVGEAPTANSRHTHGQ</sequence>
<organism evidence="1 2">
    <name type="scientific">Suillus fuscotomentosus</name>
    <dbReference type="NCBI Taxonomy" id="1912939"/>
    <lineage>
        <taxon>Eukaryota</taxon>
        <taxon>Fungi</taxon>
        <taxon>Dikarya</taxon>
        <taxon>Basidiomycota</taxon>
        <taxon>Agaricomycotina</taxon>
        <taxon>Agaricomycetes</taxon>
        <taxon>Agaricomycetidae</taxon>
        <taxon>Boletales</taxon>
        <taxon>Suillineae</taxon>
        <taxon>Suillaceae</taxon>
        <taxon>Suillus</taxon>
    </lineage>
</organism>
<keyword evidence="2" id="KW-1185">Reference proteome</keyword>
<accession>A0AAD4HP55</accession>
<reference evidence="1" key="1">
    <citation type="journal article" date="2020" name="New Phytol.">
        <title>Comparative genomics reveals dynamic genome evolution in host specialist ectomycorrhizal fungi.</title>
        <authorList>
            <person name="Lofgren L.A."/>
            <person name="Nguyen N.H."/>
            <person name="Vilgalys R."/>
            <person name="Ruytinx J."/>
            <person name="Liao H.L."/>
            <person name="Branco S."/>
            <person name="Kuo A."/>
            <person name="LaButti K."/>
            <person name="Lipzen A."/>
            <person name="Andreopoulos W."/>
            <person name="Pangilinan J."/>
            <person name="Riley R."/>
            <person name="Hundley H."/>
            <person name="Na H."/>
            <person name="Barry K."/>
            <person name="Grigoriev I.V."/>
            <person name="Stajich J.E."/>
            <person name="Kennedy P.G."/>
        </authorList>
    </citation>
    <scope>NUCLEOTIDE SEQUENCE</scope>
    <source>
        <strain evidence="1">FC203</strain>
    </source>
</reference>
<gene>
    <name evidence="1" type="ORF">F5891DRAFT_944367</name>
</gene>
<evidence type="ECO:0000313" key="1">
    <source>
        <dbReference type="EMBL" id="KAG1904935.1"/>
    </source>
</evidence>
<name>A0AAD4HP55_9AGAM</name>
<proteinExistence type="predicted"/>